<name>A0A4X1UG73_PIG</name>
<accession>A0A4X1UG73</accession>
<dbReference type="Proteomes" id="UP000314985">
    <property type="component" value="Chromosome 8"/>
</dbReference>
<evidence type="ECO:0000313" key="1">
    <source>
        <dbReference type="Ensembl" id="ENSSSCP00070028166.1"/>
    </source>
</evidence>
<evidence type="ECO:0000313" key="2">
    <source>
        <dbReference type="Proteomes" id="UP000314985"/>
    </source>
</evidence>
<protein>
    <submittedName>
        <fullName evidence="1">Uncharacterized protein</fullName>
    </submittedName>
</protein>
<reference evidence="1" key="2">
    <citation type="submission" date="2025-08" db="UniProtKB">
        <authorList>
            <consortium name="Ensembl"/>
        </authorList>
    </citation>
    <scope>IDENTIFICATION</scope>
</reference>
<dbReference type="AlphaFoldDB" id="A0A4X1UG73"/>
<reference evidence="1 2" key="1">
    <citation type="submission" date="2017-08" db="EMBL/GenBank/DDBJ databases">
        <title>USMARCv1.0.</title>
        <authorList>
            <person name="Hannum G.I."/>
            <person name="Koren S."/>
            <person name="Schroeder S.G."/>
            <person name="Chin S.C."/>
            <person name="Nonneman D.J."/>
            <person name="Becker S.A."/>
            <person name="Rosen B.D."/>
            <person name="Bickhart D.M."/>
            <person name="Putnam N.H."/>
            <person name="Green R.E."/>
            <person name="Tuggle C.K."/>
            <person name="Liu H."/>
            <person name="Rohrer G.A."/>
            <person name="Warr A."/>
            <person name="Hall R."/>
            <person name="Kim K."/>
            <person name="Hume D.A."/>
            <person name="Talbot R."/>
            <person name="Chow W."/>
            <person name="Howe K."/>
            <person name="Schwartz A.S."/>
            <person name="Watson M."/>
            <person name="Archibald A.L."/>
            <person name="Phillippy A.M."/>
            <person name="Smith T.P.L."/>
        </authorList>
    </citation>
    <scope>NUCLEOTIDE SEQUENCE [LARGE SCALE GENOMIC DNA]</scope>
</reference>
<sequence>MDPSSRIFKILNNSGQHEFENLKSVNSMNIFVFLRMEESEDKHWEAVFSKTVRFHTQQPSLATYV</sequence>
<proteinExistence type="predicted"/>
<dbReference type="Ensembl" id="ENSSSCT00070033741.1">
    <property type="protein sequence ID" value="ENSSSCP00070028166.1"/>
    <property type="gene ID" value="ENSSSCG00070017118.1"/>
</dbReference>
<organism evidence="1 2">
    <name type="scientific">Sus scrofa</name>
    <name type="common">Pig</name>
    <dbReference type="NCBI Taxonomy" id="9823"/>
    <lineage>
        <taxon>Eukaryota</taxon>
        <taxon>Metazoa</taxon>
        <taxon>Chordata</taxon>
        <taxon>Craniata</taxon>
        <taxon>Vertebrata</taxon>
        <taxon>Euteleostomi</taxon>
        <taxon>Mammalia</taxon>
        <taxon>Eutheria</taxon>
        <taxon>Laurasiatheria</taxon>
        <taxon>Artiodactyla</taxon>
        <taxon>Suina</taxon>
        <taxon>Suidae</taxon>
        <taxon>Sus</taxon>
    </lineage>
</organism>